<feature type="compositionally biased region" description="Basic and acidic residues" evidence="1">
    <location>
        <begin position="139"/>
        <end position="148"/>
    </location>
</feature>
<evidence type="ECO:0000313" key="3">
    <source>
        <dbReference type="EMBL" id="KAJ4440709.1"/>
    </source>
</evidence>
<dbReference type="EMBL" id="JAJSOF020000017">
    <property type="protein sequence ID" value="KAJ4440709.1"/>
    <property type="molecule type" value="Genomic_DNA"/>
</dbReference>
<comment type="caution">
    <text evidence="3">The sequence shown here is derived from an EMBL/GenBank/DDBJ whole genome shotgun (WGS) entry which is preliminary data.</text>
</comment>
<name>A0ABQ8T2K9_PERAM</name>
<evidence type="ECO:0000259" key="2">
    <source>
        <dbReference type="Pfam" id="PF16457"/>
    </source>
</evidence>
<dbReference type="Proteomes" id="UP001148838">
    <property type="component" value="Unassembled WGS sequence"/>
</dbReference>
<accession>A0ABQ8T2K9</accession>
<proteinExistence type="predicted"/>
<sequence length="245" mass="27580">MAQGGPDVIRKFDADRWIIIPKTLTEPGPALQTISPRGLEFQGLPRVKKKSWFVYLSTNQKVFHYGDCDDADKPILDCSSKVAVSNIRMLVTGKKCPHVRELRTPDGHTFLQCGPAALAKDDETDEEQDGTTPSRRKQEHTGLELHETAAADEVWKNRKSDQEVIDLAFSILLDEEPHTLDFVAPDQRAFDYWTDGMNCLLGMPKTSTNEQSVELVADALEEDHRVTCEELSEAMGFHQLQHSVF</sequence>
<feature type="domain" description="PH" evidence="2">
    <location>
        <begin position="45"/>
        <end position="202"/>
    </location>
</feature>
<dbReference type="InterPro" id="IPR001849">
    <property type="entry name" value="PH_domain"/>
</dbReference>
<protein>
    <recommendedName>
        <fullName evidence="2">PH domain-containing protein</fullName>
    </recommendedName>
</protein>
<feature type="region of interest" description="Disordered" evidence="1">
    <location>
        <begin position="118"/>
        <end position="148"/>
    </location>
</feature>
<evidence type="ECO:0000313" key="4">
    <source>
        <dbReference type="Proteomes" id="UP001148838"/>
    </source>
</evidence>
<dbReference type="InterPro" id="IPR011993">
    <property type="entry name" value="PH-like_dom_sf"/>
</dbReference>
<gene>
    <name evidence="3" type="ORF">ANN_08857</name>
</gene>
<organism evidence="3 4">
    <name type="scientific">Periplaneta americana</name>
    <name type="common">American cockroach</name>
    <name type="synonym">Blatta americana</name>
    <dbReference type="NCBI Taxonomy" id="6978"/>
    <lineage>
        <taxon>Eukaryota</taxon>
        <taxon>Metazoa</taxon>
        <taxon>Ecdysozoa</taxon>
        <taxon>Arthropoda</taxon>
        <taxon>Hexapoda</taxon>
        <taxon>Insecta</taxon>
        <taxon>Pterygota</taxon>
        <taxon>Neoptera</taxon>
        <taxon>Polyneoptera</taxon>
        <taxon>Dictyoptera</taxon>
        <taxon>Blattodea</taxon>
        <taxon>Blattoidea</taxon>
        <taxon>Blattidae</taxon>
        <taxon>Blattinae</taxon>
        <taxon>Periplaneta</taxon>
    </lineage>
</organism>
<dbReference type="Pfam" id="PF16457">
    <property type="entry name" value="PH_12"/>
    <property type="match status" value="1"/>
</dbReference>
<reference evidence="3 4" key="1">
    <citation type="journal article" date="2022" name="Allergy">
        <title>Genome assembly and annotation of Periplaneta americana reveal a comprehensive cockroach allergen profile.</title>
        <authorList>
            <person name="Wang L."/>
            <person name="Xiong Q."/>
            <person name="Saelim N."/>
            <person name="Wang L."/>
            <person name="Nong W."/>
            <person name="Wan A.T."/>
            <person name="Shi M."/>
            <person name="Liu X."/>
            <person name="Cao Q."/>
            <person name="Hui J.H.L."/>
            <person name="Sookrung N."/>
            <person name="Leung T.F."/>
            <person name="Tungtrongchitr A."/>
            <person name="Tsui S.K.W."/>
        </authorList>
    </citation>
    <scope>NUCLEOTIDE SEQUENCE [LARGE SCALE GENOMIC DNA]</scope>
    <source>
        <strain evidence="3">PWHHKU_190912</strain>
    </source>
</reference>
<keyword evidence="4" id="KW-1185">Reference proteome</keyword>
<evidence type="ECO:0000256" key="1">
    <source>
        <dbReference type="SAM" id="MobiDB-lite"/>
    </source>
</evidence>
<dbReference type="Gene3D" id="2.30.29.30">
    <property type="entry name" value="Pleckstrin-homology domain (PH domain)/Phosphotyrosine-binding domain (PTB)"/>
    <property type="match status" value="1"/>
</dbReference>